<accession>A0A1E3KPC5</accession>
<sequence>MSEYPVHYVLSYSDGQVLSFKLSLIEDREFERNQISNINNGVGYIIDHNQHSKHYYNRNVVSLLRLSDSDFNNEIEKDELSKMKQIGFKLEG</sequence>
<dbReference type="EMBL" id="MCOL01000001">
    <property type="protein sequence ID" value="ODO60712.1"/>
    <property type="molecule type" value="Genomic_DNA"/>
</dbReference>
<dbReference type="Proteomes" id="UP000094892">
    <property type="component" value="Unassembled WGS sequence"/>
</dbReference>
<proteinExistence type="predicted"/>
<name>A0A1E3KPC5_LACPN</name>
<dbReference type="RefSeq" id="WP_069302420.1">
    <property type="nucleotide sequence ID" value="NZ_CP042255.1"/>
</dbReference>
<organism evidence="1 2">
    <name type="scientific">Lactiplantibacillus plantarum</name>
    <name type="common">Lactobacillus plantarum</name>
    <dbReference type="NCBI Taxonomy" id="1590"/>
    <lineage>
        <taxon>Bacteria</taxon>
        <taxon>Bacillati</taxon>
        <taxon>Bacillota</taxon>
        <taxon>Bacilli</taxon>
        <taxon>Lactobacillales</taxon>
        <taxon>Lactobacillaceae</taxon>
        <taxon>Lactiplantibacillus</taxon>
    </lineage>
</organism>
<evidence type="ECO:0000313" key="1">
    <source>
        <dbReference type="EMBL" id="ODO60712.1"/>
    </source>
</evidence>
<protein>
    <submittedName>
        <fullName evidence="1">Uncharacterized protein</fullName>
    </submittedName>
</protein>
<comment type="caution">
    <text evidence="1">The sequence shown here is derived from an EMBL/GenBank/DDBJ whole genome shotgun (WGS) entry which is preliminary data.</text>
</comment>
<dbReference type="AlphaFoldDB" id="A0A1E3KPC5"/>
<reference evidence="1 2" key="1">
    <citation type="submission" date="2016-08" db="EMBL/GenBank/DDBJ databases">
        <title>Genome sequencing of Lactobacillus plantarum JSA22, isolated from fermented soybean paste.</title>
        <authorList>
            <person name="Choi H.S."/>
        </authorList>
    </citation>
    <scope>NUCLEOTIDE SEQUENCE [LARGE SCALE GENOMIC DNA]</scope>
    <source>
        <strain evidence="1 2">JSA22</strain>
    </source>
</reference>
<gene>
    <name evidence="1" type="ORF">LPJSA22_00659</name>
</gene>
<evidence type="ECO:0000313" key="2">
    <source>
        <dbReference type="Proteomes" id="UP000094892"/>
    </source>
</evidence>